<dbReference type="InterPro" id="IPR051044">
    <property type="entry name" value="MAG_DAG_Lipase"/>
</dbReference>
<dbReference type="PRINTS" id="PR00111">
    <property type="entry name" value="ABHYDROLASE"/>
</dbReference>
<comment type="caution">
    <text evidence="2">The sequence shown here is derived from an EMBL/GenBank/DDBJ whole genome shotgun (WGS) entry which is preliminary data.</text>
</comment>
<sequence>MADAREHDLDGTRGTLFVREWPHPRPRCLALLVHGYGEHSGRYGEVARVLTGHGASVWAPDHAGHGRSAGERVLIEDFEDVVTDVESVAARARAAHPGLPLVVLGHSMGGLIAARHAQRYRGTLAALVLSGPVIGAWRTPGRLLAAADATGAVPAVPVSPAALSRDPAVGAAYAADPLVWHGPMKRPTLEAFVRTLETVDKGGDLGGLPLLWLHGDDDRLVPLPGSRTGVERLGGGAHTERIFPGARHEVFHETCKEEAFAELTGFLDRVLPR</sequence>
<dbReference type="InterPro" id="IPR000073">
    <property type="entry name" value="AB_hydrolase_1"/>
</dbReference>
<name>A0ABV5V8B1_9ACTN</name>
<keyword evidence="2" id="KW-0378">Hydrolase</keyword>
<dbReference type="RefSeq" id="WP_247466551.1">
    <property type="nucleotide sequence ID" value="NZ_JBHMAR010000001.1"/>
</dbReference>
<reference evidence="2 3" key="1">
    <citation type="submission" date="2024-09" db="EMBL/GenBank/DDBJ databases">
        <authorList>
            <person name="Sun Q."/>
            <person name="Mori K."/>
        </authorList>
    </citation>
    <scope>NUCLEOTIDE SEQUENCE [LARGE SCALE GENOMIC DNA]</scope>
    <source>
        <strain evidence="2 3">JCM 10918</strain>
    </source>
</reference>
<evidence type="ECO:0000313" key="3">
    <source>
        <dbReference type="Proteomes" id="UP001589703"/>
    </source>
</evidence>
<dbReference type="Proteomes" id="UP001589703">
    <property type="component" value="Unassembled WGS sequence"/>
</dbReference>
<dbReference type="EMBL" id="JBHMAR010000001">
    <property type="protein sequence ID" value="MFB9733965.1"/>
    <property type="molecule type" value="Genomic_DNA"/>
</dbReference>
<protein>
    <submittedName>
        <fullName evidence="2">Alpha/beta hydrolase</fullName>
    </submittedName>
</protein>
<dbReference type="GO" id="GO:0016787">
    <property type="term" value="F:hydrolase activity"/>
    <property type="evidence" value="ECO:0007669"/>
    <property type="project" value="UniProtKB-KW"/>
</dbReference>
<evidence type="ECO:0000313" key="2">
    <source>
        <dbReference type="EMBL" id="MFB9733965.1"/>
    </source>
</evidence>
<proteinExistence type="predicted"/>
<organism evidence="2 3">
    <name type="scientific">Streptomyces thermocoprophilus</name>
    <dbReference type="NCBI Taxonomy" id="78356"/>
    <lineage>
        <taxon>Bacteria</taxon>
        <taxon>Bacillati</taxon>
        <taxon>Actinomycetota</taxon>
        <taxon>Actinomycetes</taxon>
        <taxon>Kitasatosporales</taxon>
        <taxon>Streptomycetaceae</taxon>
        <taxon>Streptomyces</taxon>
    </lineage>
</organism>
<dbReference type="PANTHER" id="PTHR11614">
    <property type="entry name" value="PHOSPHOLIPASE-RELATED"/>
    <property type="match status" value="1"/>
</dbReference>
<gene>
    <name evidence="2" type="ORF">ACFFRO_02190</name>
</gene>
<evidence type="ECO:0000259" key="1">
    <source>
        <dbReference type="Pfam" id="PF12146"/>
    </source>
</evidence>
<accession>A0ABV5V8B1</accession>
<dbReference type="Gene3D" id="3.40.50.1820">
    <property type="entry name" value="alpha/beta hydrolase"/>
    <property type="match status" value="1"/>
</dbReference>
<dbReference type="InterPro" id="IPR029058">
    <property type="entry name" value="AB_hydrolase_fold"/>
</dbReference>
<dbReference type="InterPro" id="IPR022742">
    <property type="entry name" value="Hydrolase_4"/>
</dbReference>
<feature type="domain" description="Serine aminopeptidase S33" evidence="1">
    <location>
        <begin position="26"/>
        <end position="254"/>
    </location>
</feature>
<dbReference type="SUPFAM" id="SSF53474">
    <property type="entry name" value="alpha/beta-Hydrolases"/>
    <property type="match status" value="1"/>
</dbReference>
<dbReference type="Pfam" id="PF12146">
    <property type="entry name" value="Hydrolase_4"/>
    <property type="match status" value="1"/>
</dbReference>
<keyword evidence="3" id="KW-1185">Reference proteome</keyword>